<keyword evidence="4 7" id="KW-0472">Membrane</keyword>
<comment type="similarity">
    <text evidence="2 7">Belongs to the FlgH family.</text>
</comment>
<evidence type="ECO:0000313" key="9">
    <source>
        <dbReference type="EMBL" id="OCC15554.1"/>
    </source>
</evidence>
<evidence type="ECO:0000256" key="8">
    <source>
        <dbReference type="SAM" id="MobiDB-lite"/>
    </source>
</evidence>
<evidence type="ECO:0000313" key="10">
    <source>
        <dbReference type="Proteomes" id="UP000093080"/>
    </source>
</evidence>
<name>A0A1B9F6T3_9BACT</name>
<dbReference type="STRING" id="1156395.DBT_0905"/>
<dbReference type="RefSeq" id="WP_067616786.1">
    <property type="nucleotide sequence ID" value="NZ_MAGO01000004.1"/>
</dbReference>
<organism evidence="9 10">
    <name type="scientific">Dissulfuribacter thermophilus</name>
    <dbReference type="NCBI Taxonomy" id="1156395"/>
    <lineage>
        <taxon>Bacteria</taxon>
        <taxon>Pseudomonadati</taxon>
        <taxon>Thermodesulfobacteriota</taxon>
        <taxon>Dissulfuribacteria</taxon>
        <taxon>Dissulfuribacterales</taxon>
        <taxon>Dissulfuribacteraceae</taxon>
        <taxon>Dissulfuribacter</taxon>
    </lineage>
</organism>
<comment type="subcellular location">
    <subcellularLocation>
        <location evidence="7">Cell outer membrane</location>
        <topology evidence="7">Lipid-anchor</topology>
    </subcellularLocation>
    <subcellularLocation>
        <location evidence="7">Bacterial flagellum basal body</location>
    </subcellularLocation>
</comment>
<dbReference type="HAMAP" id="MF_00415">
    <property type="entry name" value="FlgH"/>
    <property type="match status" value="1"/>
</dbReference>
<evidence type="ECO:0000256" key="2">
    <source>
        <dbReference type="ARBA" id="ARBA00006929"/>
    </source>
</evidence>
<dbReference type="PANTHER" id="PTHR34933:SF1">
    <property type="entry name" value="FLAGELLAR L-RING PROTEIN"/>
    <property type="match status" value="1"/>
</dbReference>
<dbReference type="GO" id="GO:0009279">
    <property type="term" value="C:cell outer membrane"/>
    <property type="evidence" value="ECO:0007669"/>
    <property type="project" value="UniProtKB-SubCell"/>
</dbReference>
<keyword evidence="9" id="KW-0969">Cilium</keyword>
<evidence type="ECO:0000256" key="3">
    <source>
        <dbReference type="ARBA" id="ARBA00022729"/>
    </source>
</evidence>
<sequence>MGKGLILIVLVTFFISGCAGGRGSLSQAPAIAPTVLPDLVPKVDTKVQTDGSLFTADRSASLVSDFRARHVGDVVTIILQENMKGAKDVKTSTSKQSAFNLGLSGIFGFDFKKRMSPRYPKETIDPSKAHGGTVKDSFNGSGKTSRDASLTGTISARVLSVLPGGNLIIQGTRALKINNETQYLTITGVVRPTDIRPDNTVPSTKIADARIEYTGSGVLAEKQNPGWLPRVLGKISPF</sequence>
<dbReference type="OrthoDB" id="9789227at2"/>
<dbReference type="AlphaFoldDB" id="A0A1B9F6T3"/>
<keyword evidence="10" id="KW-1185">Reference proteome</keyword>
<gene>
    <name evidence="7" type="primary">flgH</name>
    <name evidence="9" type="ORF">DBT_0905</name>
</gene>
<accession>A0A1B9F6T3</accession>
<keyword evidence="6 7" id="KW-0998">Cell outer membrane</keyword>
<evidence type="ECO:0000256" key="5">
    <source>
        <dbReference type="ARBA" id="ARBA00023143"/>
    </source>
</evidence>
<dbReference type="EMBL" id="MAGO01000004">
    <property type="protein sequence ID" value="OCC15554.1"/>
    <property type="molecule type" value="Genomic_DNA"/>
</dbReference>
<comment type="subunit">
    <text evidence="7">The basal body constitutes a major portion of the flagellar organelle and consists of four rings (L,P,S, and M) mounted on a central rod.</text>
</comment>
<dbReference type="Pfam" id="PF02107">
    <property type="entry name" value="FlgH"/>
    <property type="match status" value="1"/>
</dbReference>
<keyword evidence="9" id="KW-0282">Flagellum</keyword>
<comment type="function">
    <text evidence="1 7">Assembles around the rod to form the L-ring and probably protects the motor/basal body from shearing forces during rotation.</text>
</comment>
<keyword evidence="3 7" id="KW-0732">Signal</keyword>
<dbReference type="GO" id="GO:0009427">
    <property type="term" value="C:bacterial-type flagellum basal body, distal rod, L ring"/>
    <property type="evidence" value="ECO:0007669"/>
    <property type="project" value="InterPro"/>
</dbReference>
<dbReference type="Proteomes" id="UP000093080">
    <property type="component" value="Unassembled WGS sequence"/>
</dbReference>
<keyword evidence="7" id="KW-0449">Lipoprotein</keyword>
<dbReference type="GO" id="GO:0003774">
    <property type="term" value="F:cytoskeletal motor activity"/>
    <property type="evidence" value="ECO:0007669"/>
    <property type="project" value="InterPro"/>
</dbReference>
<feature type="compositionally biased region" description="Basic and acidic residues" evidence="8">
    <location>
        <begin position="119"/>
        <end position="128"/>
    </location>
</feature>
<keyword evidence="9" id="KW-0966">Cell projection</keyword>
<feature type="region of interest" description="Disordered" evidence="8">
    <location>
        <begin position="119"/>
        <end position="148"/>
    </location>
</feature>
<dbReference type="PANTHER" id="PTHR34933">
    <property type="entry name" value="FLAGELLAR L-RING PROTEIN"/>
    <property type="match status" value="1"/>
</dbReference>
<evidence type="ECO:0000256" key="6">
    <source>
        <dbReference type="ARBA" id="ARBA00023237"/>
    </source>
</evidence>
<reference evidence="9 10" key="1">
    <citation type="submission" date="2016-06" db="EMBL/GenBank/DDBJ databases">
        <title>Respiratory ammonification of nitrate coupled to the oxidation of elemental sulfur in deep-sea autotrophic thermophilic bacteria.</title>
        <authorList>
            <person name="Slobodkina G.B."/>
            <person name="Mardanov A.V."/>
            <person name="Ravin N.V."/>
            <person name="Frolova A.A."/>
            <person name="Viryasiv M.B."/>
            <person name="Chernyh N.A."/>
            <person name="Bonch-Osmolovskaya E.A."/>
            <person name="Slobodkin A.I."/>
        </authorList>
    </citation>
    <scope>NUCLEOTIDE SEQUENCE [LARGE SCALE GENOMIC DNA]</scope>
    <source>
        <strain evidence="9 10">S69</strain>
    </source>
</reference>
<evidence type="ECO:0000256" key="4">
    <source>
        <dbReference type="ARBA" id="ARBA00023136"/>
    </source>
</evidence>
<evidence type="ECO:0000256" key="1">
    <source>
        <dbReference type="ARBA" id="ARBA00002591"/>
    </source>
</evidence>
<keyword evidence="5 7" id="KW-0975">Bacterial flagellum</keyword>
<comment type="caution">
    <text evidence="9">The sequence shown here is derived from an EMBL/GenBank/DDBJ whole genome shotgun (WGS) entry which is preliminary data.</text>
</comment>
<proteinExistence type="inferred from homology"/>
<dbReference type="GO" id="GO:0071973">
    <property type="term" value="P:bacterial-type flagellum-dependent cell motility"/>
    <property type="evidence" value="ECO:0007669"/>
    <property type="project" value="InterPro"/>
</dbReference>
<feature type="compositionally biased region" description="Polar residues" evidence="8">
    <location>
        <begin position="136"/>
        <end position="148"/>
    </location>
</feature>
<dbReference type="InterPro" id="IPR000527">
    <property type="entry name" value="Flag_Lring"/>
</dbReference>
<dbReference type="PRINTS" id="PR01008">
    <property type="entry name" value="FLGLRINGFLGH"/>
</dbReference>
<protein>
    <recommendedName>
        <fullName evidence="7">Flagellar L-ring protein</fullName>
    </recommendedName>
    <alternativeName>
        <fullName evidence="7">Basal body L-ring protein</fullName>
    </alternativeName>
</protein>
<dbReference type="PROSITE" id="PS51257">
    <property type="entry name" value="PROKAR_LIPOPROTEIN"/>
    <property type="match status" value="1"/>
</dbReference>
<evidence type="ECO:0000256" key="7">
    <source>
        <dbReference type="HAMAP-Rule" id="MF_00415"/>
    </source>
</evidence>